<dbReference type="GO" id="GO:0005634">
    <property type="term" value="C:nucleus"/>
    <property type="evidence" value="ECO:0007669"/>
    <property type="project" value="UniProtKB-SubCell"/>
</dbReference>
<dbReference type="AlphaFoldDB" id="A0A4S4DA90"/>
<name>A0A4S4DA90_CAMSN</name>
<evidence type="ECO:0000313" key="7">
    <source>
        <dbReference type="Proteomes" id="UP000306102"/>
    </source>
</evidence>
<dbReference type="Pfam" id="PF06203">
    <property type="entry name" value="CCT"/>
    <property type="match status" value="1"/>
</dbReference>
<dbReference type="PANTHER" id="PTHR31319">
    <property type="entry name" value="ZINC FINGER PROTEIN CONSTANS-LIKE 4"/>
    <property type="match status" value="1"/>
</dbReference>
<evidence type="ECO:0000256" key="4">
    <source>
        <dbReference type="SAM" id="MobiDB-lite"/>
    </source>
</evidence>
<dbReference type="InterPro" id="IPR045281">
    <property type="entry name" value="CONSTANS-like"/>
</dbReference>
<evidence type="ECO:0000256" key="2">
    <source>
        <dbReference type="ARBA" id="ARBA00023242"/>
    </source>
</evidence>
<comment type="subcellular location">
    <subcellularLocation>
        <location evidence="1 3">Nucleus</location>
    </subcellularLocation>
</comment>
<dbReference type="Proteomes" id="UP000306102">
    <property type="component" value="Unassembled WGS sequence"/>
</dbReference>
<sequence length="396" mass="45559">MSSDLFLLDGYFLSDPFSPFTDSPPIDIIQTISDNNNSSNPILQNPLHESNSWDQIAPSIFSSSPPSDQLENLSLCQTTHLQDVSNFSALEVKTEECQCQVPLQSPCAYGYQQSFGAHSYGCAENVLVKMMQRSYSSNSFDGKQPSHLLPFQPRFDSLMESSIFQPQVMSSPENNFSTGLIRRASSTGDLQKIKTNQANQRLSSSPLATESSFMEEANFKVGRYSAEERKERIHRYKAKRTQRNFNKTIKYACRKTLADNRPRIRGRFARNDETGEIPKAANLNRYEDEDDFWKDLISEHVRFFRRSALNSWDPSNFVRTYALYLDQKLELILYERKQSGGGSEIEMNGSTDERSRSPLNRAYEYDYNEFRDELGYGNYGMRRSRSSRDVRETSRE</sequence>
<keyword evidence="7" id="KW-1185">Reference proteome</keyword>
<evidence type="ECO:0000256" key="3">
    <source>
        <dbReference type="PROSITE-ProRule" id="PRU00357"/>
    </source>
</evidence>
<feature type="region of interest" description="Disordered" evidence="4">
    <location>
        <begin position="341"/>
        <end position="360"/>
    </location>
</feature>
<evidence type="ECO:0000259" key="5">
    <source>
        <dbReference type="PROSITE" id="PS51017"/>
    </source>
</evidence>
<dbReference type="GO" id="GO:0009909">
    <property type="term" value="P:regulation of flower development"/>
    <property type="evidence" value="ECO:0007669"/>
    <property type="project" value="InterPro"/>
</dbReference>
<dbReference type="PANTHER" id="PTHR31319:SF103">
    <property type="entry name" value="CCT MOTIF FAMILY PROTEIN"/>
    <property type="match status" value="1"/>
</dbReference>
<dbReference type="PROSITE" id="PS51017">
    <property type="entry name" value="CCT"/>
    <property type="match status" value="1"/>
</dbReference>
<evidence type="ECO:0000256" key="1">
    <source>
        <dbReference type="ARBA" id="ARBA00004123"/>
    </source>
</evidence>
<dbReference type="STRING" id="542762.A0A4S4DA90"/>
<accession>A0A4S4DA90</accession>
<dbReference type="GO" id="GO:0003700">
    <property type="term" value="F:DNA-binding transcription factor activity"/>
    <property type="evidence" value="ECO:0007669"/>
    <property type="project" value="TreeGrafter"/>
</dbReference>
<reference evidence="6 7" key="1">
    <citation type="journal article" date="2018" name="Proc. Natl. Acad. Sci. U.S.A.">
        <title>Draft genome sequence of Camellia sinensis var. sinensis provides insights into the evolution of the tea genome and tea quality.</title>
        <authorList>
            <person name="Wei C."/>
            <person name="Yang H."/>
            <person name="Wang S."/>
            <person name="Zhao J."/>
            <person name="Liu C."/>
            <person name="Gao L."/>
            <person name="Xia E."/>
            <person name="Lu Y."/>
            <person name="Tai Y."/>
            <person name="She G."/>
            <person name="Sun J."/>
            <person name="Cao H."/>
            <person name="Tong W."/>
            <person name="Gao Q."/>
            <person name="Li Y."/>
            <person name="Deng W."/>
            <person name="Jiang X."/>
            <person name="Wang W."/>
            <person name="Chen Q."/>
            <person name="Zhang S."/>
            <person name="Li H."/>
            <person name="Wu J."/>
            <person name="Wang P."/>
            <person name="Li P."/>
            <person name="Shi C."/>
            <person name="Zheng F."/>
            <person name="Jian J."/>
            <person name="Huang B."/>
            <person name="Shan D."/>
            <person name="Shi M."/>
            <person name="Fang C."/>
            <person name="Yue Y."/>
            <person name="Li F."/>
            <person name="Li D."/>
            <person name="Wei S."/>
            <person name="Han B."/>
            <person name="Jiang C."/>
            <person name="Yin Y."/>
            <person name="Xia T."/>
            <person name="Zhang Z."/>
            <person name="Bennetzen J.L."/>
            <person name="Zhao S."/>
            <person name="Wan X."/>
        </authorList>
    </citation>
    <scope>NUCLEOTIDE SEQUENCE [LARGE SCALE GENOMIC DNA]</scope>
    <source>
        <strain evidence="7">cv. Shuchazao</strain>
        <tissue evidence="6">Leaf</tissue>
    </source>
</reference>
<feature type="domain" description="CCT" evidence="5">
    <location>
        <begin position="229"/>
        <end position="271"/>
    </location>
</feature>
<feature type="compositionally biased region" description="Basic and acidic residues" evidence="4">
    <location>
        <begin position="386"/>
        <end position="396"/>
    </location>
</feature>
<feature type="region of interest" description="Disordered" evidence="4">
    <location>
        <begin position="375"/>
        <end position="396"/>
    </location>
</feature>
<protein>
    <recommendedName>
        <fullName evidence="5">CCT domain-containing protein</fullName>
    </recommendedName>
</protein>
<gene>
    <name evidence="6" type="ORF">TEA_018259</name>
</gene>
<dbReference type="InterPro" id="IPR010402">
    <property type="entry name" value="CCT_domain"/>
</dbReference>
<dbReference type="EMBL" id="SDRB02011948">
    <property type="protein sequence ID" value="THF99448.1"/>
    <property type="molecule type" value="Genomic_DNA"/>
</dbReference>
<evidence type="ECO:0000313" key="6">
    <source>
        <dbReference type="EMBL" id="THF99448.1"/>
    </source>
</evidence>
<proteinExistence type="predicted"/>
<keyword evidence="2 3" id="KW-0539">Nucleus</keyword>
<comment type="caution">
    <text evidence="6">The sequence shown here is derived from an EMBL/GenBank/DDBJ whole genome shotgun (WGS) entry which is preliminary data.</text>
</comment>
<organism evidence="6 7">
    <name type="scientific">Camellia sinensis var. sinensis</name>
    <name type="common">China tea</name>
    <dbReference type="NCBI Taxonomy" id="542762"/>
    <lineage>
        <taxon>Eukaryota</taxon>
        <taxon>Viridiplantae</taxon>
        <taxon>Streptophyta</taxon>
        <taxon>Embryophyta</taxon>
        <taxon>Tracheophyta</taxon>
        <taxon>Spermatophyta</taxon>
        <taxon>Magnoliopsida</taxon>
        <taxon>eudicotyledons</taxon>
        <taxon>Gunneridae</taxon>
        <taxon>Pentapetalae</taxon>
        <taxon>asterids</taxon>
        <taxon>Ericales</taxon>
        <taxon>Theaceae</taxon>
        <taxon>Camellia</taxon>
    </lineage>
</organism>